<dbReference type="InterPro" id="IPR036034">
    <property type="entry name" value="PDZ_sf"/>
</dbReference>
<dbReference type="AlphaFoldDB" id="A0A0N5CX10"/>
<dbReference type="InterPro" id="IPR040264">
    <property type="entry name" value="T15H9.4-like"/>
</dbReference>
<keyword evidence="3" id="KW-1185">Reference proteome</keyword>
<evidence type="ECO:0000313" key="2">
    <source>
        <dbReference type="EMBL" id="VDN02075.1"/>
    </source>
</evidence>
<evidence type="ECO:0000259" key="1">
    <source>
        <dbReference type="PROSITE" id="PS50106"/>
    </source>
</evidence>
<dbReference type="PANTHER" id="PTHR31327:SF5">
    <property type="entry name" value="PDZ DOMAIN-CONTAINING PROTEIN"/>
    <property type="match status" value="1"/>
</dbReference>
<dbReference type="WBParaSite" id="TCLT_0000490701-mRNA-1">
    <property type="protein sequence ID" value="TCLT_0000490701-mRNA-1"/>
    <property type="gene ID" value="TCLT_0000490701"/>
</dbReference>
<evidence type="ECO:0000313" key="4">
    <source>
        <dbReference type="WBParaSite" id="TCLT_0000490701-mRNA-1"/>
    </source>
</evidence>
<organism evidence="4">
    <name type="scientific">Thelazia callipaeda</name>
    <name type="common">Oriental eyeworm</name>
    <name type="synonym">Parasitic nematode</name>
    <dbReference type="NCBI Taxonomy" id="103827"/>
    <lineage>
        <taxon>Eukaryota</taxon>
        <taxon>Metazoa</taxon>
        <taxon>Ecdysozoa</taxon>
        <taxon>Nematoda</taxon>
        <taxon>Chromadorea</taxon>
        <taxon>Rhabditida</taxon>
        <taxon>Spirurina</taxon>
        <taxon>Spiruromorpha</taxon>
        <taxon>Thelazioidea</taxon>
        <taxon>Thelaziidae</taxon>
        <taxon>Thelazia</taxon>
    </lineage>
</organism>
<dbReference type="PROSITE" id="PS50106">
    <property type="entry name" value="PDZ"/>
    <property type="match status" value="1"/>
</dbReference>
<sequence>MSLTSTSGIVDTSTESSVEIYVKSNMAIGVVLSRGPLPKVVQLLPFSSLLGKLFVNDVIISVDGKPVYNTSMLIEVIRAAEGRKILIKYRRTEKCSSNIRILPKPRQGWDSFEIEMSWSETGMPTGILVHEDSWGHIVVSMVQNGTATSKSLKPGDVLTKINDKPVKDKDTAKQVSSYIILL</sequence>
<dbReference type="Pfam" id="PF00595">
    <property type="entry name" value="PDZ"/>
    <property type="match status" value="1"/>
</dbReference>
<feature type="domain" description="PDZ" evidence="1">
    <location>
        <begin position="113"/>
        <end position="168"/>
    </location>
</feature>
<reference evidence="4" key="1">
    <citation type="submission" date="2017-02" db="UniProtKB">
        <authorList>
            <consortium name="WormBaseParasite"/>
        </authorList>
    </citation>
    <scope>IDENTIFICATION</scope>
</reference>
<reference evidence="2 3" key="2">
    <citation type="submission" date="2018-11" db="EMBL/GenBank/DDBJ databases">
        <authorList>
            <consortium name="Pathogen Informatics"/>
        </authorList>
    </citation>
    <scope>NUCLEOTIDE SEQUENCE [LARGE SCALE GENOMIC DNA]</scope>
</reference>
<dbReference type="InterPro" id="IPR041489">
    <property type="entry name" value="PDZ_6"/>
</dbReference>
<dbReference type="Pfam" id="PF17820">
    <property type="entry name" value="PDZ_6"/>
    <property type="match status" value="1"/>
</dbReference>
<evidence type="ECO:0000313" key="3">
    <source>
        <dbReference type="Proteomes" id="UP000276776"/>
    </source>
</evidence>
<name>A0A0N5CX10_THECL</name>
<dbReference type="PANTHER" id="PTHR31327">
    <property type="entry name" value="SPERM MEIOSIS PDZ DOMAIN CONTAINING PROTEINS-RELATED"/>
    <property type="match status" value="1"/>
</dbReference>
<dbReference type="InterPro" id="IPR001478">
    <property type="entry name" value="PDZ"/>
</dbReference>
<accession>A0A0N5CX10</accession>
<gene>
    <name evidence="2" type="ORF">TCLT_LOCUS4896</name>
</gene>
<dbReference type="SUPFAM" id="SSF50156">
    <property type="entry name" value="PDZ domain-like"/>
    <property type="match status" value="2"/>
</dbReference>
<protein>
    <submittedName>
        <fullName evidence="4">PDZ domain-containing protein</fullName>
    </submittedName>
</protein>
<dbReference type="Proteomes" id="UP000276776">
    <property type="component" value="Unassembled WGS sequence"/>
</dbReference>
<dbReference type="EMBL" id="UYYF01004309">
    <property type="protein sequence ID" value="VDN02075.1"/>
    <property type="molecule type" value="Genomic_DNA"/>
</dbReference>
<proteinExistence type="predicted"/>
<dbReference type="OMA" id="MRDEMCT"/>
<dbReference type="OrthoDB" id="5852987at2759"/>
<dbReference type="Gene3D" id="2.30.42.10">
    <property type="match status" value="2"/>
</dbReference>